<dbReference type="EMBL" id="JBEDUW010000006">
    <property type="protein sequence ID" value="KAK9923899.1"/>
    <property type="molecule type" value="Genomic_DNA"/>
</dbReference>
<name>A0AAW1WIY1_RUBAR</name>
<dbReference type="AlphaFoldDB" id="A0AAW1WIY1"/>
<comment type="caution">
    <text evidence="1">The sequence shown here is derived from an EMBL/GenBank/DDBJ whole genome shotgun (WGS) entry which is preliminary data.</text>
</comment>
<keyword evidence="2" id="KW-1185">Reference proteome</keyword>
<organism evidence="1 2">
    <name type="scientific">Rubus argutus</name>
    <name type="common">Southern blackberry</name>
    <dbReference type="NCBI Taxonomy" id="59490"/>
    <lineage>
        <taxon>Eukaryota</taxon>
        <taxon>Viridiplantae</taxon>
        <taxon>Streptophyta</taxon>
        <taxon>Embryophyta</taxon>
        <taxon>Tracheophyta</taxon>
        <taxon>Spermatophyta</taxon>
        <taxon>Magnoliopsida</taxon>
        <taxon>eudicotyledons</taxon>
        <taxon>Gunneridae</taxon>
        <taxon>Pentapetalae</taxon>
        <taxon>rosids</taxon>
        <taxon>fabids</taxon>
        <taxon>Rosales</taxon>
        <taxon>Rosaceae</taxon>
        <taxon>Rosoideae</taxon>
        <taxon>Rosoideae incertae sedis</taxon>
        <taxon>Rubus</taxon>
    </lineage>
</organism>
<gene>
    <name evidence="1" type="ORF">M0R45_032296</name>
</gene>
<evidence type="ECO:0000313" key="1">
    <source>
        <dbReference type="EMBL" id="KAK9923899.1"/>
    </source>
</evidence>
<accession>A0AAW1WIY1</accession>
<sequence length="96" mass="10435">MMAMIDSSSPQEELGVYSRIRIFTRSKAFPNILCNTCPPPIIIFSKQKTIGDGCCLCKPGPGGSGGSYLDPNPDSNDQPGRRLRDSELVFECCCVC</sequence>
<protein>
    <submittedName>
        <fullName evidence="1">Uncharacterized protein</fullName>
    </submittedName>
</protein>
<reference evidence="1 2" key="1">
    <citation type="journal article" date="2023" name="G3 (Bethesda)">
        <title>A chromosome-length genome assembly and annotation of blackberry (Rubus argutus, cv. 'Hillquist').</title>
        <authorList>
            <person name="Bruna T."/>
            <person name="Aryal R."/>
            <person name="Dudchenko O."/>
            <person name="Sargent D.J."/>
            <person name="Mead D."/>
            <person name="Buti M."/>
            <person name="Cavallini A."/>
            <person name="Hytonen T."/>
            <person name="Andres J."/>
            <person name="Pham M."/>
            <person name="Weisz D."/>
            <person name="Mascagni F."/>
            <person name="Usai G."/>
            <person name="Natali L."/>
            <person name="Bassil N."/>
            <person name="Fernandez G.E."/>
            <person name="Lomsadze A."/>
            <person name="Armour M."/>
            <person name="Olukolu B."/>
            <person name="Poorten T."/>
            <person name="Britton C."/>
            <person name="Davik J."/>
            <person name="Ashrafi H."/>
            <person name="Aiden E.L."/>
            <person name="Borodovsky M."/>
            <person name="Worthington M."/>
        </authorList>
    </citation>
    <scope>NUCLEOTIDE SEQUENCE [LARGE SCALE GENOMIC DNA]</scope>
    <source>
        <strain evidence="1">PI 553951</strain>
    </source>
</reference>
<evidence type="ECO:0000313" key="2">
    <source>
        <dbReference type="Proteomes" id="UP001457282"/>
    </source>
</evidence>
<dbReference type="Proteomes" id="UP001457282">
    <property type="component" value="Unassembled WGS sequence"/>
</dbReference>
<proteinExistence type="predicted"/>